<dbReference type="RefSeq" id="WP_091523795.1">
    <property type="nucleotide sequence ID" value="NZ_FORF01000018.1"/>
</dbReference>
<dbReference type="EMBL" id="FORF01000018">
    <property type="protein sequence ID" value="SFJ42542.1"/>
    <property type="molecule type" value="Genomic_DNA"/>
</dbReference>
<dbReference type="AlphaFoldDB" id="A0A1I3R9S4"/>
<feature type="signal peptide" evidence="1">
    <location>
        <begin position="1"/>
        <end position="32"/>
    </location>
</feature>
<keyword evidence="4" id="KW-1185">Reference proteome</keyword>
<gene>
    <name evidence="3" type="ORF">SAMN03080618_02932</name>
</gene>
<dbReference type="CDD" id="cd00161">
    <property type="entry name" value="beta-trefoil_Ricin-like"/>
    <property type="match status" value="1"/>
</dbReference>
<proteinExistence type="predicted"/>
<evidence type="ECO:0000259" key="2">
    <source>
        <dbReference type="PROSITE" id="PS51723"/>
    </source>
</evidence>
<dbReference type="SUPFAM" id="SSF50370">
    <property type="entry name" value="Ricin B-like lectins"/>
    <property type="match status" value="1"/>
</dbReference>
<dbReference type="InterPro" id="IPR031161">
    <property type="entry name" value="Peptidase_M60_dom"/>
</dbReference>
<dbReference type="Proteomes" id="UP000242763">
    <property type="component" value="Unassembled WGS sequence"/>
</dbReference>
<dbReference type="Pfam" id="PF13402">
    <property type="entry name" value="Peptidase_M60"/>
    <property type="match status" value="1"/>
</dbReference>
<keyword evidence="3" id="KW-0430">Lectin</keyword>
<dbReference type="Gene3D" id="3.40.390.80">
    <property type="entry name" value="Peptidase M60, enhancin-like domain 2"/>
    <property type="match status" value="1"/>
</dbReference>
<dbReference type="OrthoDB" id="3177623at2"/>
<feature type="domain" description="Peptidase M60" evidence="2">
    <location>
        <begin position="224"/>
        <end position="548"/>
    </location>
</feature>
<sequence>MIADLQRYYRRNWLTAFTALLVLVAASAAARAQSLPAGDYYIVAKHSHKALTAFEYDDGETYLGQSVRSDEMDDAQVWTVAPAGGKSDANSYTIHSRKYGTALSVGEENDYGDTSAALSKERTANAPVWRLRKHLNSYGLEADKSGSALNVTGASLADDAYIIVYEASTSDNGQWLFYPAWERTIASDPIWHSSEINNADRLYRLVALPPAGQEADRMRRMKLMDYQTSGMYVRKGDKISMTIRGLTESPDGLTVMVGPMNSYEGATDQSEPQLVHTHEGVNSFTASRNGMVYFLYVDSGFNEETLPPIEIEISSGGVPTPLFVAGQTTPDEWLSMMSEYSSSPYVELMNDKVLITVTRKVFQNAKLTDPGRILDLLNSLLSWYDDLSGLDDSSPLHAVSPLRMHYLQDLVSSAKALDGIYMYAADYFVGMPGENVGDLLVLDKLRHAWSIWHETGHKYQQNDWTWSEVVETTVNLYSLEAQARQGLPSRLKSRDEETGKTPLDLAKHFLDRKKRDFTDSKQMRLEPNSDNEYWVRLVMFSQLRQVFGDNFYPALHRYYRENPLGFEEQDDQDAQIQAFVIATSTIAGQNLTRFFADWGVRLTDDTRQALADLDLPPAAAELSRTGLGK</sequence>
<dbReference type="PANTHER" id="PTHR15730">
    <property type="entry name" value="EXPERIMENTAL AUTOIMMUNE PROSTATITIS ANTIGEN 2-RELATED"/>
    <property type="match status" value="1"/>
</dbReference>
<accession>A0A1I3R9S4</accession>
<protein>
    <submittedName>
        <fullName evidence="3">Ricin-type beta-trefoil lectin domain-like</fullName>
    </submittedName>
</protein>
<dbReference type="Gene3D" id="2.80.10.50">
    <property type="match status" value="1"/>
</dbReference>
<dbReference type="Gene3D" id="2.60.120.1250">
    <property type="entry name" value="Peptidase M60, enhancin-like domain 1"/>
    <property type="match status" value="1"/>
</dbReference>
<dbReference type="GO" id="GO:0030246">
    <property type="term" value="F:carbohydrate binding"/>
    <property type="evidence" value="ECO:0007669"/>
    <property type="project" value="UniProtKB-KW"/>
</dbReference>
<dbReference type="InterPro" id="IPR042279">
    <property type="entry name" value="Pep_M60_3"/>
</dbReference>
<evidence type="ECO:0000256" key="1">
    <source>
        <dbReference type="SAM" id="SignalP"/>
    </source>
</evidence>
<feature type="chain" id="PRO_5017416740" evidence="1">
    <location>
        <begin position="33"/>
        <end position="629"/>
    </location>
</feature>
<dbReference type="SMART" id="SM01276">
    <property type="entry name" value="M60-like"/>
    <property type="match status" value="1"/>
</dbReference>
<evidence type="ECO:0000313" key="4">
    <source>
        <dbReference type="Proteomes" id="UP000242763"/>
    </source>
</evidence>
<name>A0A1I3R9S4_9HYPH</name>
<reference evidence="4" key="1">
    <citation type="submission" date="2016-10" db="EMBL/GenBank/DDBJ databases">
        <authorList>
            <person name="Varghese N."/>
            <person name="Submissions S."/>
        </authorList>
    </citation>
    <scope>NUCLEOTIDE SEQUENCE [LARGE SCALE GENOMIC DNA]</scope>
    <source>
        <strain evidence="4">DSM 21857</strain>
    </source>
</reference>
<dbReference type="PANTHER" id="PTHR15730:SF5">
    <property type="entry name" value="SI:CH211-210B2.2-RELATED"/>
    <property type="match status" value="1"/>
</dbReference>
<organism evidence="3 4">
    <name type="scientific">Aquamicrobium aerolatum DSM 21857</name>
    <dbReference type="NCBI Taxonomy" id="1121003"/>
    <lineage>
        <taxon>Bacteria</taxon>
        <taxon>Pseudomonadati</taxon>
        <taxon>Pseudomonadota</taxon>
        <taxon>Alphaproteobacteria</taxon>
        <taxon>Hyphomicrobiales</taxon>
        <taxon>Phyllobacteriaceae</taxon>
        <taxon>Aerobium</taxon>
    </lineage>
</organism>
<dbReference type="Gene3D" id="1.10.390.30">
    <property type="entry name" value="Peptidase M60, enhancin-like domain 3"/>
    <property type="match status" value="1"/>
</dbReference>
<dbReference type="InterPro" id="IPR051244">
    <property type="entry name" value="TCAF"/>
</dbReference>
<keyword evidence="1" id="KW-0732">Signal</keyword>
<dbReference type="PROSITE" id="PS50231">
    <property type="entry name" value="RICIN_B_LECTIN"/>
    <property type="match status" value="1"/>
</dbReference>
<evidence type="ECO:0000313" key="3">
    <source>
        <dbReference type="EMBL" id="SFJ42542.1"/>
    </source>
</evidence>
<dbReference type="PROSITE" id="PS51723">
    <property type="entry name" value="PEPTIDASE_M60"/>
    <property type="match status" value="1"/>
</dbReference>
<dbReference type="STRING" id="1121003.SAMN03080618_02932"/>
<dbReference type="InterPro" id="IPR035992">
    <property type="entry name" value="Ricin_B-like_lectins"/>
</dbReference>